<proteinExistence type="evidence at transcript level"/>
<dbReference type="InterPro" id="IPR014044">
    <property type="entry name" value="CAP_dom"/>
</dbReference>
<evidence type="ECO:0000313" key="3">
    <source>
        <dbReference type="EMBL" id="QCU55006.1"/>
    </source>
</evidence>
<organism evidence="3">
    <name type="scientific">Ancylostoma ceylanicum</name>
    <dbReference type="NCBI Taxonomy" id="53326"/>
    <lineage>
        <taxon>Eukaryota</taxon>
        <taxon>Metazoa</taxon>
        <taxon>Ecdysozoa</taxon>
        <taxon>Nematoda</taxon>
        <taxon>Chromadorea</taxon>
        <taxon>Rhabditida</taxon>
        <taxon>Rhabditina</taxon>
        <taxon>Rhabditomorpha</taxon>
        <taxon>Strongyloidea</taxon>
        <taxon>Ancylostomatidae</taxon>
        <taxon>Ancylostomatinae</taxon>
        <taxon>Ancylostoma</taxon>
    </lineage>
</organism>
<dbReference type="SMR" id="A0A4P9I864"/>
<feature type="signal peptide" evidence="1">
    <location>
        <begin position="1"/>
        <end position="17"/>
    </location>
</feature>
<dbReference type="EMBL" id="MK087839">
    <property type="protein sequence ID" value="QCU55006.1"/>
    <property type="molecule type" value="mRNA"/>
</dbReference>
<dbReference type="PANTHER" id="PTHR10334">
    <property type="entry name" value="CYSTEINE-RICH SECRETORY PROTEIN-RELATED"/>
    <property type="match status" value="1"/>
</dbReference>
<reference evidence="3" key="1">
    <citation type="submission" date="2018-10" db="EMBL/GenBank/DDBJ databases">
        <authorList>
            <person name="Huang Y."/>
        </authorList>
    </citation>
    <scope>NUCLEOTIDE SEQUENCE</scope>
</reference>
<accession>A0A4P9I864</accession>
<feature type="chain" id="PRO_5020497310" evidence="1">
    <location>
        <begin position="18"/>
        <end position="200"/>
    </location>
</feature>
<protein>
    <submittedName>
        <fullName evidence="3">Platelet inhibitor</fullName>
    </submittedName>
</protein>
<sequence>MSSYLLVLVAILGFAYAEGDYSLCQQREKLDDDMREMFTELHNGYRAAFARNYKTSKMRTMVYDCTLEEKAYKSAEKCSGVPSSEEENVHVFEDGATTLNIPLEAGNSWWSEIFELRGKVYKSDGKTSNIANMVWDSHDKLGCAVVDCSGKTHVVCQYGPEAKGPGKTIYEEGEPCSRCTDYGERVTCDEDWQNLLCIGH</sequence>
<evidence type="ECO:0000259" key="2">
    <source>
        <dbReference type="SMART" id="SM00198"/>
    </source>
</evidence>
<dbReference type="SMART" id="SM00198">
    <property type="entry name" value="SCP"/>
    <property type="match status" value="1"/>
</dbReference>
<dbReference type="AlphaFoldDB" id="A0A4P9I864"/>
<dbReference type="Gene3D" id="3.40.33.10">
    <property type="entry name" value="CAP"/>
    <property type="match status" value="1"/>
</dbReference>
<name>A0A4P9I864_9BILA</name>
<keyword evidence="1" id="KW-0732">Signal</keyword>
<evidence type="ECO:0000256" key="1">
    <source>
        <dbReference type="SAM" id="SignalP"/>
    </source>
</evidence>
<dbReference type="InterPro" id="IPR001283">
    <property type="entry name" value="CRISP-related"/>
</dbReference>
<dbReference type="SUPFAM" id="SSF55797">
    <property type="entry name" value="PR-1-like"/>
    <property type="match status" value="1"/>
</dbReference>
<feature type="domain" description="SCP" evidence="2">
    <location>
        <begin position="33"/>
        <end position="166"/>
    </location>
</feature>
<dbReference type="InterPro" id="IPR035940">
    <property type="entry name" value="CAP_sf"/>
</dbReference>
<dbReference type="CDD" id="cd05380">
    <property type="entry name" value="CAP_euk"/>
    <property type="match status" value="1"/>
</dbReference>
<dbReference type="Pfam" id="PF00188">
    <property type="entry name" value="CAP"/>
    <property type="match status" value="1"/>
</dbReference>